<reference evidence="3" key="2">
    <citation type="submission" date="2019-01" db="UniProtKB">
        <authorList>
            <consortium name="EnsemblPlants"/>
        </authorList>
    </citation>
    <scope>IDENTIFICATION</scope>
    <source>
        <strain evidence="3">cv. Heinz 1706</strain>
    </source>
</reference>
<evidence type="ECO:0000256" key="2">
    <source>
        <dbReference type="SAM" id="SignalP"/>
    </source>
</evidence>
<reference evidence="3" key="1">
    <citation type="journal article" date="2012" name="Nature">
        <title>The tomato genome sequence provides insights into fleshy fruit evolution.</title>
        <authorList>
            <consortium name="Tomato Genome Consortium"/>
        </authorList>
    </citation>
    <scope>NUCLEOTIDE SEQUENCE [LARGE SCALE GENOMIC DNA]</scope>
    <source>
        <strain evidence="3">cv. Heinz 1706</strain>
    </source>
</reference>
<proteinExistence type="predicted"/>
<dbReference type="EnsemblPlants" id="Solyc02g084580.2.1">
    <property type="protein sequence ID" value="Solyc02g084580.2.1.1"/>
    <property type="gene ID" value="Solyc02g084580.2"/>
</dbReference>
<dbReference type="Proteomes" id="UP000004994">
    <property type="component" value="Chromosome 2"/>
</dbReference>
<feature type="compositionally biased region" description="Basic and acidic residues" evidence="1">
    <location>
        <begin position="109"/>
        <end position="119"/>
    </location>
</feature>
<name>A0A3Q7F778_SOLLC</name>
<feature type="compositionally biased region" description="Gly residues" evidence="1">
    <location>
        <begin position="66"/>
        <end position="107"/>
    </location>
</feature>
<dbReference type="PaxDb" id="4081-Solyc02g084580.1.1"/>
<dbReference type="Gramene" id="Solyc02g084580.2.1">
    <property type="protein sequence ID" value="Solyc02g084580.2.1.1"/>
    <property type="gene ID" value="Solyc02g084580.2"/>
</dbReference>
<evidence type="ECO:0008006" key="5">
    <source>
        <dbReference type="Google" id="ProtNLM"/>
    </source>
</evidence>
<evidence type="ECO:0000256" key="1">
    <source>
        <dbReference type="SAM" id="MobiDB-lite"/>
    </source>
</evidence>
<evidence type="ECO:0000313" key="4">
    <source>
        <dbReference type="Proteomes" id="UP000004994"/>
    </source>
</evidence>
<accession>A0A3Q7F778</accession>
<dbReference type="InParanoid" id="A0A3Q7F778"/>
<protein>
    <recommendedName>
        <fullName evidence="5">Glycine-rich protein</fullName>
    </recommendedName>
</protein>
<feature type="signal peptide" evidence="2">
    <location>
        <begin position="1"/>
        <end position="24"/>
    </location>
</feature>
<feature type="chain" id="PRO_5018781378" description="Glycine-rich protein" evidence="2">
    <location>
        <begin position="25"/>
        <end position="119"/>
    </location>
</feature>
<feature type="region of interest" description="Disordered" evidence="1">
    <location>
        <begin position="62"/>
        <end position="119"/>
    </location>
</feature>
<dbReference type="OMA" id="APAYMIN"/>
<keyword evidence="4" id="KW-1185">Reference proteome</keyword>
<keyword evidence="2" id="KW-0732">Signal</keyword>
<sequence>MTGSWAILLLLVATVLSSICLVNGLNVDHEKTRGRFSQVNVTTSNARNTTFVSDVMVNIENAGKNRGQGGGGGGGGGGGYGGGGGGGGGDGGGGGGGGGKGSGGNGKSRGHEGKHDKGS</sequence>
<dbReference type="AlphaFoldDB" id="A0A3Q7F778"/>
<organism evidence="3">
    <name type="scientific">Solanum lycopersicum</name>
    <name type="common">Tomato</name>
    <name type="synonym">Lycopersicon esculentum</name>
    <dbReference type="NCBI Taxonomy" id="4081"/>
    <lineage>
        <taxon>Eukaryota</taxon>
        <taxon>Viridiplantae</taxon>
        <taxon>Streptophyta</taxon>
        <taxon>Embryophyta</taxon>
        <taxon>Tracheophyta</taxon>
        <taxon>Spermatophyta</taxon>
        <taxon>Magnoliopsida</taxon>
        <taxon>eudicotyledons</taxon>
        <taxon>Gunneridae</taxon>
        <taxon>Pentapetalae</taxon>
        <taxon>asterids</taxon>
        <taxon>lamiids</taxon>
        <taxon>Solanales</taxon>
        <taxon>Solanaceae</taxon>
        <taxon>Solanoideae</taxon>
        <taxon>Solaneae</taxon>
        <taxon>Solanum</taxon>
        <taxon>Solanum subgen. Lycopersicon</taxon>
    </lineage>
</organism>
<evidence type="ECO:0000313" key="3">
    <source>
        <dbReference type="EnsemblPlants" id="Solyc02g084580.2.1.1"/>
    </source>
</evidence>